<evidence type="ECO:0000313" key="2">
    <source>
        <dbReference type="EMBL" id="MBZ2166633.1"/>
    </source>
</evidence>
<evidence type="ECO:0000313" key="3">
    <source>
        <dbReference type="Proteomes" id="UP000825933"/>
    </source>
</evidence>
<feature type="coiled-coil region" evidence="1">
    <location>
        <begin position="13"/>
        <end position="40"/>
    </location>
</feature>
<dbReference type="EMBL" id="JAIOUQ010000014">
    <property type="protein sequence ID" value="MBZ2166633.1"/>
    <property type="molecule type" value="Genomic_DNA"/>
</dbReference>
<keyword evidence="1" id="KW-0175">Coiled coil</keyword>
<keyword evidence="3" id="KW-1185">Reference proteome</keyword>
<proteinExistence type="predicted"/>
<organism evidence="2 3">
    <name type="scientific">Methanobacterium spitsbergense</name>
    <dbReference type="NCBI Taxonomy" id="2874285"/>
    <lineage>
        <taxon>Archaea</taxon>
        <taxon>Methanobacteriati</taxon>
        <taxon>Methanobacteriota</taxon>
        <taxon>Methanomada group</taxon>
        <taxon>Methanobacteria</taxon>
        <taxon>Methanobacteriales</taxon>
        <taxon>Methanobacteriaceae</taxon>
        <taxon>Methanobacterium</taxon>
    </lineage>
</organism>
<dbReference type="Proteomes" id="UP000825933">
    <property type="component" value="Unassembled WGS sequence"/>
</dbReference>
<name>A0A8T5V0T3_9EURY</name>
<comment type="caution">
    <text evidence="2">The sequence shown here is derived from an EMBL/GenBank/DDBJ whole genome shotgun (WGS) entry which is preliminary data.</text>
</comment>
<gene>
    <name evidence="2" type="ORF">K8N75_11345</name>
</gene>
<sequence>MKSNNDSLTFRKVEEFEKELKKFKKKYRTLEDDLVRFEEVLKGLLPNTPPGTHRISRLGHTIKVPIYKATHFHCKCLNKGSRSGFRLIFAFLEDELGIVFIEIYHHNKKDIEDRERIFKYFKEKEFND</sequence>
<protein>
    <submittedName>
        <fullName evidence="2">Uncharacterized protein</fullName>
    </submittedName>
</protein>
<dbReference type="AlphaFoldDB" id="A0A8T5V0T3"/>
<reference evidence="3" key="1">
    <citation type="journal article" date="2022" name="Microbiol. Resour. Announc.">
        <title>Draft Genome Sequence of a Methanogenic Archaeon from West Spitsbergen Permafrost.</title>
        <authorList>
            <person name="Trubitsyn V."/>
            <person name="Rivkina E."/>
            <person name="Shcherbakova V."/>
        </authorList>
    </citation>
    <scope>NUCLEOTIDE SEQUENCE [LARGE SCALE GENOMIC DNA]</scope>
    <source>
        <strain evidence="3">VT</strain>
    </source>
</reference>
<accession>A0A8T5V0T3</accession>
<dbReference type="RefSeq" id="WP_223792180.1">
    <property type="nucleotide sequence ID" value="NZ_JAIOUQ010000014.1"/>
</dbReference>
<evidence type="ECO:0000256" key="1">
    <source>
        <dbReference type="SAM" id="Coils"/>
    </source>
</evidence>